<evidence type="ECO:0000313" key="3">
    <source>
        <dbReference type="EMBL" id="CRG87890.1"/>
    </source>
</evidence>
<dbReference type="PANTHER" id="PTHR10362">
    <property type="entry name" value="HISTIDINE AMMONIA-LYASE"/>
    <property type="match status" value="1"/>
</dbReference>
<dbReference type="InterPro" id="IPR008948">
    <property type="entry name" value="L-Aspartase-like"/>
</dbReference>
<dbReference type="OrthoDB" id="10051290at2759"/>
<dbReference type="InterPro" id="IPR022313">
    <property type="entry name" value="Phe/His_NH3-lyase_AS"/>
</dbReference>
<gene>
    <name evidence="3" type="ORF">PISL3812_04911</name>
</gene>
<protein>
    <submittedName>
        <fullName evidence="3">Phenylalanine and histidine ammonia-lyase</fullName>
    </submittedName>
</protein>
<dbReference type="InterPro" id="IPR024083">
    <property type="entry name" value="Fumarase/histidase_N"/>
</dbReference>
<dbReference type="InterPro" id="IPR005922">
    <property type="entry name" value="Phe_NH3-lyase"/>
</dbReference>
<dbReference type="Gene3D" id="1.10.275.10">
    <property type="entry name" value="Fumarase/aspartase (N-terminal domain)"/>
    <property type="match status" value="1"/>
</dbReference>
<reference evidence="3 4" key="1">
    <citation type="submission" date="2015-04" db="EMBL/GenBank/DDBJ databases">
        <authorList>
            <person name="Syromyatnikov M.Y."/>
            <person name="Popov V.N."/>
        </authorList>
    </citation>
    <scope>NUCLEOTIDE SEQUENCE [LARGE SCALE GENOMIC DNA]</scope>
    <source>
        <strain evidence="3">WF-38-12</strain>
    </source>
</reference>
<dbReference type="SUPFAM" id="SSF48557">
    <property type="entry name" value="L-aspartase-like"/>
    <property type="match status" value="1"/>
</dbReference>
<keyword evidence="4" id="KW-1185">Reference proteome</keyword>
<dbReference type="OMA" id="GNFHGDY"/>
<dbReference type="AlphaFoldDB" id="A0A0U1LYY0"/>
<dbReference type="PROSITE" id="PS00488">
    <property type="entry name" value="PAL_HISTIDASE"/>
    <property type="match status" value="1"/>
</dbReference>
<evidence type="ECO:0000256" key="1">
    <source>
        <dbReference type="ARBA" id="ARBA00007238"/>
    </source>
</evidence>
<dbReference type="Gene3D" id="1.20.200.10">
    <property type="entry name" value="Fumarase/aspartase (Central domain)"/>
    <property type="match status" value="1"/>
</dbReference>
<evidence type="ECO:0000313" key="4">
    <source>
        <dbReference type="Proteomes" id="UP000054383"/>
    </source>
</evidence>
<name>A0A0U1LYY0_TALIS</name>
<proteinExistence type="inferred from homology"/>
<dbReference type="InterPro" id="IPR023144">
    <property type="entry name" value="Phe_NH3-lyase_shielding_dom_sf"/>
</dbReference>
<dbReference type="NCBIfam" id="TIGR01226">
    <property type="entry name" value="phe_am_lyase"/>
    <property type="match status" value="1"/>
</dbReference>
<dbReference type="CDD" id="cd00332">
    <property type="entry name" value="PAL-HAL"/>
    <property type="match status" value="1"/>
</dbReference>
<dbReference type="GO" id="GO:0005737">
    <property type="term" value="C:cytoplasm"/>
    <property type="evidence" value="ECO:0007669"/>
    <property type="project" value="InterPro"/>
</dbReference>
<dbReference type="GO" id="GO:0016841">
    <property type="term" value="F:ammonia-lyase activity"/>
    <property type="evidence" value="ECO:0007669"/>
    <property type="project" value="InterPro"/>
</dbReference>
<dbReference type="InterPro" id="IPR001106">
    <property type="entry name" value="Aromatic_Lyase"/>
</dbReference>
<dbReference type="Gene3D" id="1.10.274.20">
    <property type="entry name" value="Phenylalanine ammonia-lyase 1, domain 3"/>
    <property type="match status" value="1"/>
</dbReference>
<dbReference type="Proteomes" id="UP000054383">
    <property type="component" value="Unassembled WGS sequence"/>
</dbReference>
<accession>A0A0U1LYY0</accession>
<dbReference type="EMBL" id="CVMT01000003">
    <property type="protein sequence ID" value="CRG87890.1"/>
    <property type="molecule type" value="Genomic_DNA"/>
</dbReference>
<dbReference type="STRING" id="28573.A0A0U1LYY0"/>
<dbReference type="Pfam" id="PF00221">
    <property type="entry name" value="Lyase_aromatic"/>
    <property type="match status" value="1"/>
</dbReference>
<sequence length="691" mass="75059">MGNESKHVSAVHELWKLLRQRKREGSFELNGQLLHIAEVVSAAQQDSLPKLSEDPKLHKSLQDSVNVLFDHLAQGWYVYGVNTGFGGSADSRTTEVIELQKSLMQHTQSGILSRSSAEDTVIPGHSMPPSWVRAAMVVRCNSTLRGHSAVSFPIIKAMERLFEHGLTPVVPLRGSVSASGDLMPLAYVAGSLEGNPDILLEKDGKVKASHVALKEAGLQPITLGPKEGLGLINGTSASAGLGALVVAESHLLALLTQVLTGGAVEALRGSDESFHPFIAQTRPHPGQIESARNIYYFLRGSHLSRDVLEPKNRRREDLVQDRYSLRSAPQWIGPQLEDLLLADQQLSIELNSSCDNPLVNSSVNDIYYGCNFQAAAVTSSMEKVRLALQMFGRILFAQSTEMIDPHLSGGLPANLAADDPSLSFTMKGVDVNMAAYMAELSYLANPMSSHVQAAEMHNQSVNSMALASARKSFDAVDILKKMAACSVYVVCQALDLRSLHIEFVRQASKTIADITHTFFSSVLETHKLCVLQGALESHVGPSWATTSKLDLHVRSELLVTSAVPIVLSHAVGDAKNISDWQKQTTDAVFNLWNTTFKTFSNAPHTATLLGKGSKVLYEFVRSTLGVPFHEGFVEHPTFDNDTHKGRAKKTIGGWISIIHGSIEDHSIYDGLLGLVEDGLLNTTNGMNGTCH</sequence>
<evidence type="ECO:0000256" key="2">
    <source>
        <dbReference type="RuleBase" id="RU003954"/>
    </source>
</evidence>
<organism evidence="3 4">
    <name type="scientific">Talaromyces islandicus</name>
    <name type="common">Penicillium islandicum</name>
    <dbReference type="NCBI Taxonomy" id="28573"/>
    <lineage>
        <taxon>Eukaryota</taxon>
        <taxon>Fungi</taxon>
        <taxon>Dikarya</taxon>
        <taxon>Ascomycota</taxon>
        <taxon>Pezizomycotina</taxon>
        <taxon>Eurotiomycetes</taxon>
        <taxon>Eurotiomycetidae</taxon>
        <taxon>Eurotiales</taxon>
        <taxon>Trichocomaceae</taxon>
        <taxon>Talaromyces</taxon>
        <taxon>Talaromyces sect. Islandici</taxon>
    </lineage>
</organism>
<dbReference type="GO" id="GO:0006559">
    <property type="term" value="P:L-phenylalanine catabolic process"/>
    <property type="evidence" value="ECO:0007669"/>
    <property type="project" value="InterPro"/>
</dbReference>
<keyword evidence="2 3" id="KW-0456">Lyase</keyword>
<comment type="similarity">
    <text evidence="1 2">Belongs to the PAL/histidase family.</text>
</comment>